<dbReference type="RefSeq" id="WP_195772601.1">
    <property type="nucleotide sequence ID" value="NZ_VTDN01000013.1"/>
</dbReference>
<comment type="caution">
    <text evidence="1">The sequence shown here is derived from an EMBL/GenBank/DDBJ whole genome shotgun (WGS) entry which is preliminary data.</text>
</comment>
<dbReference type="EMBL" id="VTDN01000013">
    <property type="protein sequence ID" value="MEB5477696.1"/>
    <property type="molecule type" value="Genomic_DNA"/>
</dbReference>
<dbReference type="SUPFAM" id="SSF75169">
    <property type="entry name" value="DsrEFH-like"/>
    <property type="match status" value="1"/>
</dbReference>
<dbReference type="Proteomes" id="UP001339883">
    <property type="component" value="Unassembled WGS sequence"/>
</dbReference>
<name>A0ABU6DW47_9GAMM</name>
<gene>
    <name evidence="1" type="ORF">I2F25_11700</name>
</gene>
<evidence type="ECO:0000313" key="1">
    <source>
        <dbReference type="EMBL" id="MEB5477696.1"/>
    </source>
</evidence>
<sequence length="116" mass="13260">MKSVLIVLTQPNITQLQTNESLSAALVMASFGCQTTILLKDAALSLLQDGLTFNKNENIVKPASAMRESLEFYDIETIYIQKQDSSHPYVLHSKQHMTYIDFNVSFLQTFDHILYW</sequence>
<reference evidence="1 2" key="1">
    <citation type="submission" date="2019-08" db="EMBL/GenBank/DDBJ databases">
        <title>Five species of Acinetobacter isolated from floral nectar and animal pollinators.</title>
        <authorList>
            <person name="Hendry T.A."/>
        </authorList>
    </citation>
    <scope>NUCLEOTIDE SEQUENCE [LARGE SCALE GENOMIC DNA]</scope>
    <source>
        <strain evidence="1 2">MD18.27</strain>
    </source>
</reference>
<evidence type="ECO:0008006" key="3">
    <source>
        <dbReference type="Google" id="ProtNLM"/>
    </source>
</evidence>
<proteinExistence type="predicted"/>
<protein>
    <recommendedName>
        <fullName evidence="3">Sulfurtransferase complex subunit TusC</fullName>
    </recommendedName>
</protein>
<dbReference type="PROSITE" id="PS51257">
    <property type="entry name" value="PROKAR_LIPOPROTEIN"/>
    <property type="match status" value="1"/>
</dbReference>
<accession>A0ABU6DW47</accession>
<keyword evidence="2" id="KW-1185">Reference proteome</keyword>
<evidence type="ECO:0000313" key="2">
    <source>
        <dbReference type="Proteomes" id="UP001339883"/>
    </source>
</evidence>
<organism evidence="1 2">
    <name type="scientific">Acinetobacter pollinis</name>
    <dbReference type="NCBI Taxonomy" id="2605270"/>
    <lineage>
        <taxon>Bacteria</taxon>
        <taxon>Pseudomonadati</taxon>
        <taxon>Pseudomonadota</taxon>
        <taxon>Gammaproteobacteria</taxon>
        <taxon>Moraxellales</taxon>
        <taxon>Moraxellaceae</taxon>
        <taxon>Acinetobacter</taxon>
    </lineage>
</organism>
<dbReference type="InterPro" id="IPR027396">
    <property type="entry name" value="DsrEFH-like"/>
</dbReference>
<dbReference type="Gene3D" id="3.40.1260.10">
    <property type="entry name" value="DsrEFH-like"/>
    <property type="match status" value="1"/>
</dbReference>